<dbReference type="Gene3D" id="3.40.630.30">
    <property type="match status" value="2"/>
</dbReference>
<dbReference type="CDD" id="cd04301">
    <property type="entry name" value="NAT_SF"/>
    <property type="match status" value="2"/>
</dbReference>
<accession>A0A9D0Z557</accession>
<dbReference type="EMBL" id="DVFK01000086">
    <property type="protein sequence ID" value="HIQ68115.1"/>
    <property type="molecule type" value="Genomic_DNA"/>
</dbReference>
<dbReference type="InterPro" id="IPR050832">
    <property type="entry name" value="Bact_Acetyltransf"/>
</dbReference>
<keyword evidence="1" id="KW-0808">Transferase</keyword>
<dbReference type="InterPro" id="IPR016181">
    <property type="entry name" value="Acyl_CoA_acyltransferase"/>
</dbReference>
<reference evidence="4" key="2">
    <citation type="journal article" date="2021" name="PeerJ">
        <title>Extensive microbial diversity within the chicken gut microbiome revealed by metagenomics and culture.</title>
        <authorList>
            <person name="Gilroy R."/>
            <person name="Ravi A."/>
            <person name="Getino M."/>
            <person name="Pursley I."/>
            <person name="Horton D.L."/>
            <person name="Alikhan N.F."/>
            <person name="Baker D."/>
            <person name="Gharbi K."/>
            <person name="Hall N."/>
            <person name="Watson M."/>
            <person name="Adriaenssens E.M."/>
            <person name="Foster-Nyarko E."/>
            <person name="Jarju S."/>
            <person name="Secka A."/>
            <person name="Antonio M."/>
            <person name="Oren A."/>
            <person name="Chaudhuri R.R."/>
            <person name="La Ragione R."/>
            <person name="Hildebrand F."/>
            <person name="Pallen M.J."/>
        </authorList>
    </citation>
    <scope>NUCLEOTIDE SEQUENCE</scope>
    <source>
        <strain evidence="4">13361</strain>
    </source>
</reference>
<keyword evidence="2" id="KW-0012">Acyltransferase</keyword>
<evidence type="ECO:0000256" key="1">
    <source>
        <dbReference type="ARBA" id="ARBA00022679"/>
    </source>
</evidence>
<reference evidence="4" key="1">
    <citation type="submission" date="2020-10" db="EMBL/GenBank/DDBJ databases">
        <authorList>
            <person name="Gilroy R."/>
        </authorList>
    </citation>
    <scope>NUCLEOTIDE SEQUENCE</scope>
    <source>
        <strain evidence="4">13361</strain>
    </source>
</reference>
<protein>
    <submittedName>
        <fullName evidence="4">GNAT family N-acetyltransferase</fullName>
    </submittedName>
</protein>
<dbReference type="SUPFAM" id="SSF55729">
    <property type="entry name" value="Acyl-CoA N-acyltransferases (Nat)"/>
    <property type="match status" value="2"/>
</dbReference>
<gene>
    <name evidence="4" type="ORF">IAB74_06375</name>
</gene>
<dbReference type="Pfam" id="PF00583">
    <property type="entry name" value="Acetyltransf_1"/>
    <property type="match status" value="2"/>
</dbReference>
<evidence type="ECO:0000259" key="3">
    <source>
        <dbReference type="PROSITE" id="PS51186"/>
    </source>
</evidence>
<sequence>MMKVHNRPQNRCFFLFFHRNGQNIGFAMPVIFSSEDGKCFIMEFCIYPEFRGNGTGKECARALLHWAREHGALYAELNYGGDERRCHFWESVGFVENGSDAWGEPLMILPPTEDVPITVEILSDPEDWQLMKLENGFKREIGENALTGEKQKQLQQAVKQGKITFFIARRGYRAVGMCSAAKCYSTFSCWDTAVFEDFYIEPVFRGKGIARKLAKAAQTWCAENGMSSLTVCCAPCDENMYQSLGFDVRLGTTFAHLE</sequence>
<dbReference type="PROSITE" id="PS51186">
    <property type="entry name" value="GNAT"/>
    <property type="match status" value="2"/>
</dbReference>
<feature type="domain" description="N-acetyltransferase" evidence="3">
    <location>
        <begin position="1"/>
        <end position="112"/>
    </location>
</feature>
<dbReference type="PANTHER" id="PTHR43877">
    <property type="entry name" value="AMINOALKYLPHOSPHONATE N-ACETYLTRANSFERASE-RELATED-RELATED"/>
    <property type="match status" value="1"/>
</dbReference>
<evidence type="ECO:0000256" key="2">
    <source>
        <dbReference type="ARBA" id="ARBA00023315"/>
    </source>
</evidence>
<dbReference type="InterPro" id="IPR000182">
    <property type="entry name" value="GNAT_dom"/>
</dbReference>
<feature type="domain" description="N-acetyltransferase" evidence="3">
    <location>
        <begin position="106"/>
        <end position="258"/>
    </location>
</feature>
<dbReference type="AlphaFoldDB" id="A0A9D0Z557"/>
<dbReference type="GO" id="GO:0016747">
    <property type="term" value="F:acyltransferase activity, transferring groups other than amino-acyl groups"/>
    <property type="evidence" value="ECO:0007669"/>
    <property type="project" value="InterPro"/>
</dbReference>
<name>A0A9D0Z557_9FIRM</name>
<organism evidence="4 5">
    <name type="scientific">Candidatus Faecousia excrementigallinarum</name>
    <dbReference type="NCBI Taxonomy" id="2840806"/>
    <lineage>
        <taxon>Bacteria</taxon>
        <taxon>Bacillati</taxon>
        <taxon>Bacillota</taxon>
        <taxon>Clostridia</taxon>
        <taxon>Eubacteriales</taxon>
        <taxon>Oscillospiraceae</taxon>
        <taxon>Faecousia</taxon>
    </lineage>
</organism>
<evidence type="ECO:0000313" key="4">
    <source>
        <dbReference type="EMBL" id="HIQ68115.1"/>
    </source>
</evidence>
<proteinExistence type="predicted"/>
<comment type="caution">
    <text evidence="4">The sequence shown here is derived from an EMBL/GenBank/DDBJ whole genome shotgun (WGS) entry which is preliminary data.</text>
</comment>
<dbReference type="Proteomes" id="UP000886796">
    <property type="component" value="Unassembled WGS sequence"/>
</dbReference>
<evidence type="ECO:0000313" key="5">
    <source>
        <dbReference type="Proteomes" id="UP000886796"/>
    </source>
</evidence>